<sequence>MSLLPTTMCMYSGIAARIFYLILLVLLPGSNVLSVHGMTEARNTKCVSHNSYRLDSGISCSWFTDSLVFSDASSHAGEGLQQCFTEVGRDKKLEVVLTMAMLVQRDRDRGATIRSGRGRCKLSYPNRCAY</sequence>
<gene>
    <name evidence="1" type="ORF">B0H64DRAFT_212219</name>
</gene>
<comment type="caution">
    <text evidence="1">The sequence shown here is derived from an EMBL/GenBank/DDBJ whole genome shotgun (WGS) entry which is preliminary data.</text>
</comment>
<reference evidence="1" key="2">
    <citation type="submission" date="2023-06" db="EMBL/GenBank/DDBJ databases">
        <authorList>
            <consortium name="Lawrence Berkeley National Laboratory"/>
            <person name="Haridas S."/>
            <person name="Hensen N."/>
            <person name="Bonometti L."/>
            <person name="Westerberg I."/>
            <person name="Brannstrom I.O."/>
            <person name="Guillou S."/>
            <person name="Cros-Aarteil S."/>
            <person name="Calhoun S."/>
            <person name="Kuo A."/>
            <person name="Mondo S."/>
            <person name="Pangilinan J."/>
            <person name="Riley R."/>
            <person name="Labutti K."/>
            <person name="Andreopoulos B."/>
            <person name="Lipzen A."/>
            <person name="Chen C."/>
            <person name="Yanf M."/>
            <person name="Daum C."/>
            <person name="Ng V."/>
            <person name="Clum A."/>
            <person name="Steindorff A."/>
            <person name="Ohm R."/>
            <person name="Martin F."/>
            <person name="Silar P."/>
            <person name="Natvig D."/>
            <person name="Lalanne C."/>
            <person name="Gautier V."/>
            <person name="Ament-Velasquez S.L."/>
            <person name="Kruys A."/>
            <person name="Hutchinson M.I."/>
            <person name="Powell A.J."/>
            <person name="Barry K."/>
            <person name="Miller A.N."/>
            <person name="Grigoriev I.V."/>
            <person name="Debuchy R."/>
            <person name="Gladieux P."/>
            <person name="Thoren M.H."/>
            <person name="Johannesson H."/>
        </authorList>
    </citation>
    <scope>NUCLEOTIDE SEQUENCE</scope>
    <source>
        <strain evidence="1">CBS 168.71</strain>
    </source>
</reference>
<evidence type="ECO:0000313" key="1">
    <source>
        <dbReference type="EMBL" id="KAK3293407.1"/>
    </source>
</evidence>
<dbReference type="RefSeq" id="XP_062656921.1">
    <property type="nucleotide sequence ID" value="XM_062799452.1"/>
</dbReference>
<protein>
    <submittedName>
        <fullName evidence="1">Uncharacterized protein</fullName>
    </submittedName>
</protein>
<dbReference type="GeneID" id="87836400"/>
<reference evidence="1" key="1">
    <citation type="journal article" date="2023" name="Mol. Phylogenet. Evol.">
        <title>Genome-scale phylogeny and comparative genomics of the fungal order Sordariales.</title>
        <authorList>
            <person name="Hensen N."/>
            <person name="Bonometti L."/>
            <person name="Westerberg I."/>
            <person name="Brannstrom I.O."/>
            <person name="Guillou S."/>
            <person name="Cros-Aarteil S."/>
            <person name="Calhoun S."/>
            <person name="Haridas S."/>
            <person name="Kuo A."/>
            <person name="Mondo S."/>
            <person name="Pangilinan J."/>
            <person name="Riley R."/>
            <person name="LaButti K."/>
            <person name="Andreopoulos B."/>
            <person name="Lipzen A."/>
            <person name="Chen C."/>
            <person name="Yan M."/>
            <person name="Daum C."/>
            <person name="Ng V."/>
            <person name="Clum A."/>
            <person name="Steindorff A."/>
            <person name="Ohm R.A."/>
            <person name="Martin F."/>
            <person name="Silar P."/>
            <person name="Natvig D.O."/>
            <person name="Lalanne C."/>
            <person name="Gautier V."/>
            <person name="Ament-Velasquez S.L."/>
            <person name="Kruys A."/>
            <person name="Hutchinson M.I."/>
            <person name="Powell A.J."/>
            <person name="Barry K."/>
            <person name="Miller A.N."/>
            <person name="Grigoriev I.V."/>
            <person name="Debuchy R."/>
            <person name="Gladieux P."/>
            <person name="Hiltunen Thoren M."/>
            <person name="Johannesson H."/>
        </authorList>
    </citation>
    <scope>NUCLEOTIDE SEQUENCE</scope>
    <source>
        <strain evidence="1">CBS 168.71</strain>
    </source>
</reference>
<name>A0AAE0HBA9_9PEZI</name>
<organism evidence="1 2">
    <name type="scientific">Chaetomium fimeti</name>
    <dbReference type="NCBI Taxonomy" id="1854472"/>
    <lineage>
        <taxon>Eukaryota</taxon>
        <taxon>Fungi</taxon>
        <taxon>Dikarya</taxon>
        <taxon>Ascomycota</taxon>
        <taxon>Pezizomycotina</taxon>
        <taxon>Sordariomycetes</taxon>
        <taxon>Sordariomycetidae</taxon>
        <taxon>Sordariales</taxon>
        <taxon>Chaetomiaceae</taxon>
        <taxon>Chaetomium</taxon>
    </lineage>
</organism>
<keyword evidence="2" id="KW-1185">Reference proteome</keyword>
<proteinExistence type="predicted"/>
<dbReference type="AlphaFoldDB" id="A0AAE0HBA9"/>
<accession>A0AAE0HBA9</accession>
<evidence type="ECO:0000313" key="2">
    <source>
        <dbReference type="Proteomes" id="UP001278766"/>
    </source>
</evidence>
<dbReference type="EMBL" id="JAUEPN010000006">
    <property type="protein sequence ID" value="KAK3293407.1"/>
    <property type="molecule type" value="Genomic_DNA"/>
</dbReference>
<dbReference type="Proteomes" id="UP001278766">
    <property type="component" value="Unassembled WGS sequence"/>
</dbReference>